<gene>
    <name evidence="13" type="ORF">M9R61_00765</name>
</gene>
<keyword evidence="6 8" id="KW-0807">Transducer</keyword>
<dbReference type="SUPFAM" id="SSF58104">
    <property type="entry name" value="Methyl-accepting chemotaxis protein (MCP) signaling domain"/>
    <property type="match status" value="1"/>
</dbReference>
<dbReference type="GO" id="GO:0007165">
    <property type="term" value="P:signal transduction"/>
    <property type="evidence" value="ECO:0007669"/>
    <property type="project" value="UniProtKB-KW"/>
</dbReference>
<dbReference type="RefSeq" id="WP_269920562.1">
    <property type="nucleotide sequence ID" value="NZ_JAMKBI010000001.1"/>
</dbReference>
<evidence type="ECO:0000256" key="8">
    <source>
        <dbReference type="PROSITE-ProRule" id="PRU00284"/>
    </source>
</evidence>
<protein>
    <submittedName>
        <fullName evidence="13">Methyl-accepting chemotaxis protein</fullName>
    </submittedName>
</protein>
<dbReference type="CDD" id="cd06225">
    <property type="entry name" value="HAMP"/>
    <property type="match status" value="1"/>
</dbReference>
<evidence type="ECO:0000313" key="13">
    <source>
        <dbReference type="EMBL" id="MCZ8531872.1"/>
    </source>
</evidence>
<comment type="caution">
    <text evidence="13">The sequence shown here is derived from an EMBL/GenBank/DDBJ whole genome shotgun (WGS) entry which is preliminary data.</text>
</comment>
<dbReference type="SMART" id="SM00304">
    <property type="entry name" value="HAMP"/>
    <property type="match status" value="1"/>
</dbReference>
<keyword evidence="14" id="KW-1185">Reference proteome</keyword>
<evidence type="ECO:0000313" key="14">
    <source>
        <dbReference type="Proteomes" id="UP001152172"/>
    </source>
</evidence>
<reference evidence="13" key="1">
    <citation type="submission" date="2022-05" db="EMBL/GenBank/DDBJ databases">
        <authorList>
            <person name="Colautti A."/>
            <person name="Iacumin L."/>
        </authorList>
    </citation>
    <scope>NUCLEOTIDE SEQUENCE</scope>
    <source>
        <strain evidence="13">DSM 30747</strain>
    </source>
</reference>
<dbReference type="PANTHER" id="PTHR32089">
    <property type="entry name" value="METHYL-ACCEPTING CHEMOTAXIS PROTEIN MCPB"/>
    <property type="match status" value="1"/>
</dbReference>
<dbReference type="Gene3D" id="3.30.450.20">
    <property type="entry name" value="PAS domain"/>
    <property type="match status" value="1"/>
</dbReference>
<dbReference type="EMBL" id="JAMKBI010000001">
    <property type="protein sequence ID" value="MCZ8531872.1"/>
    <property type="molecule type" value="Genomic_DNA"/>
</dbReference>
<accession>A0A9X3R949</accession>
<comment type="subcellular location">
    <subcellularLocation>
        <location evidence="1">Cell membrane</location>
        <topology evidence="1">Multi-pass membrane protein</topology>
    </subcellularLocation>
</comment>
<dbReference type="Pfam" id="PF17200">
    <property type="entry name" value="sCache_2"/>
    <property type="match status" value="1"/>
</dbReference>
<feature type="domain" description="HAMP" evidence="12">
    <location>
        <begin position="219"/>
        <end position="272"/>
    </location>
</feature>
<dbReference type="InterPro" id="IPR004089">
    <property type="entry name" value="MCPsignal_dom"/>
</dbReference>
<dbReference type="PANTHER" id="PTHR32089:SF112">
    <property type="entry name" value="LYSOZYME-LIKE PROTEIN-RELATED"/>
    <property type="match status" value="1"/>
</dbReference>
<evidence type="ECO:0000259" key="11">
    <source>
        <dbReference type="PROSITE" id="PS50111"/>
    </source>
</evidence>
<evidence type="ECO:0000256" key="2">
    <source>
        <dbReference type="ARBA" id="ARBA00022475"/>
    </source>
</evidence>
<keyword evidence="9" id="KW-0175">Coiled coil</keyword>
<dbReference type="GO" id="GO:0005886">
    <property type="term" value="C:plasma membrane"/>
    <property type="evidence" value="ECO:0007669"/>
    <property type="project" value="UniProtKB-SubCell"/>
</dbReference>
<evidence type="ECO:0000256" key="6">
    <source>
        <dbReference type="ARBA" id="ARBA00023224"/>
    </source>
</evidence>
<evidence type="ECO:0000256" key="9">
    <source>
        <dbReference type="SAM" id="Coils"/>
    </source>
</evidence>
<dbReference type="Gene3D" id="6.10.340.10">
    <property type="match status" value="1"/>
</dbReference>
<dbReference type="SMART" id="SM00283">
    <property type="entry name" value="MA"/>
    <property type="match status" value="1"/>
</dbReference>
<dbReference type="AlphaFoldDB" id="A0A9X3R949"/>
<feature type="coiled-coil region" evidence="9">
    <location>
        <begin position="488"/>
        <end position="515"/>
    </location>
</feature>
<evidence type="ECO:0000256" key="4">
    <source>
        <dbReference type="ARBA" id="ARBA00022989"/>
    </source>
</evidence>
<keyword evidence="2" id="KW-1003">Cell membrane</keyword>
<keyword evidence="4 10" id="KW-1133">Transmembrane helix</keyword>
<keyword evidence="3 10" id="KW-0812">Transmembrane</keyword>
<evidence type="ECO:0000256" key="7">
    <source>
        <dbReference type="ARBA" id="ARBA00029447"/>
    </source>
</evidence>
<comment type="similarity">
    <text evidence="7">Belongs to the methyl-accepting chemotaxis (MCP) protein family.</text>
</comment>
<evidence type="ECO:0000256" key="1">
    <source>
        <dbReference type="ARBA" id="ARBA00004651"/>
    </source>
</evidence>
<dbReference type="SMART" id="SM01049">
    <property type="entry name" value="Cache_2"/>
    <property type="match status" value="1"/>
</dbReference>
<dbReference type="Pfam" id="PF00672">
    <property type="entry name" value="HAMP"/>
    <property type="match status" value="1"/>
</dbReference>
<evidence type="ECO:0000256" key="10">
    <source>
        <dbReference type="SAM" id="Phobius"/>
    </source>
</evidence>
<organism evidence="13 14">
    <name type="scientific">Psychrobacillus psychrodurans</name>
    <dbReference type="NCBI Taxonomy" id="126157"/>
    <lineage>
        <taxon>Bacteria</taxon>
        <taxon>Bacillati</taxon>
        <taxon>Bacillota</taxon>
        <taxon>Bacilli</taxon>
        <taxon>Bacillales</taxon>
        <taxon>Bacillaceae</taxon>
        <taxon>Psychrobacillus</taxon>
    </lineage>
</organism>
<feature type="domain" description="Methyl-accepting transducer" evidence="11">
    <location>
        <begin position="291"/>
        <end position="548"/>
    </location>
</feature>
<evidence type="ECO:0000256" key="3">
    <source>
        <dbReference type="ARBA" id="ARBA00022692"/>
    </source>
</evidence>
<proteinExistence type="inferred from homology"/>
<sequence>MKSVRNKLVLLAIVVIFLPLLAVGIINYNVSKNELEKIGKLGMQNGTYAILDLIEELNKEYESGYITLEEAQQRAASKILGNLNEDGTRKIENQAKYGENFYFYVVDENGVLLVHPGLEGESLYDNQTDDGRYFIREVIEVAKDGGGYVSYDWPLPNNPEKIEPKITYSMEDPNWGWVIAAGTYEMDFNEGAMAVLKTSVIAIVCALLIGIALFWFFAGKMTSYIKRIMILTSEIAKGKLSGSLIPIETKDELGKLAQNVNEMKNSLEEMVSQTRLSSDQMKNSSEMLSAITEETTASADEVNLAITEISKGAVIQAEEAEVAIDKVSSLSSIIEKTNKQYTVVLDDVAHMNKLQDDGLSSVQYLANNTDNFQRVISILQEDFMQLTTRMGEISQIVHTITEISAQTNLLALNASIEAARAGEHGKGFAVVAEEVRKLSEGTQTATNSVKQLLNEIEVDTKSAQKQMDETLMISNEQMKSVDDTKQSFVDLSQSIQQVKNNLNSLNEDMEEMVISNEVVVQSITNISIVAGESAASTEEVNASIDEQNIAIQSIMKSALELHEEAEKMHELVARFQ</sequence>
<dbReference type="Proteomes" id="UP001152172">
    <property type="component" value="Unassembled WGS sequence"/>
</dbReference>
<keyword evidence="5 10" id="KW-0472">Membrane</keyword>
<feature type="transmembrane region" description="Helical" evidence="10">
    <location>
        <begin position="199"/>
        <end position="218"/>
    </location>
</feature>
<dbReference type="InterPro" id="IPR033480">
    <property type="entry name" value="sCache_2"/>
</dbReference>
<evidence type="ECO:0000259" key="12">
    <source>
        <dbReference type="PROSITE" id="PS50885"/>
    </source>
</evidence>
<dbReference type="Gene3D" id="1.10.287.950">
    <property type="entry name" value="Methyl-accepting chemotaxis protein"/>
    <property type="match status" value="1"/>
</dbReference>
<evidence type="ECO:0000256" key="5">
    <source>
        <dbReference type="ARBA" id="ARBA00023136"/>
    </source>
</evidence>
<dbReference type="PROSITE" id="PS50111">
    <property type="entry name" value="CHEMOTAXIS_TRANSDUC_2"/>
    <property type="match status" value="1"/>
</dbReference>
<dbReference type="InterPro" id="IPR003660">
    <property type="entry name" value="HAMP_dom"/>
</dbReference>
<dbReference type="PROSITE" id="PS50885">
    <property type="entry name" value="HAMP"/>
    <property type="match status" value="1"/>
</dbReference>
<dbReference type="Pfam" id="PF00015">
    <property type="entry name" value="MCPsignal"/>
    <property type="match status" value="1"/>
</dbReference>
<name>A0A9X3R949_9BACI</name>